<evidence type="ECO:0000256" key="8">
    <source>
        <dbReference type="ARBA" id="ARBA00022691"/>
    </source>
</evidence>
<evidence type="ECO:0000256" key="10">
    <source>
        <dbReference type="ARBA" id="ARBA00022927"/>
    </source>
</evidence>
<dbReference type="EMBL" id="JAEAOA010000085">
    <property type="protein sequence ID" value="KAK3604771.1"/>
    <property type="molecule type" value="Genomic_DNA"/>
</dbReference>
<evidence type="ECO:0000256" key="6">
    <source>
        <dbReference type="ARBA" id="ARBA00022603"/>
    </source>
</evidence>
<comment type="similarity">
    <text evidence="2">Belongs to the N(4)/N(6)-methyltransferase family.</text>
</comment>
<gene>
    <name evidence="16" type="ORF">CHS0354_000429</name>
</gene>
<comment type="similarity">
    <text evidence="3">Belongs to the ExbB/TolQ family.</text>
</comment>
<reference evidence="16" key="1">
    <citation type="journal article" date="2021" name="Genome Biol. Evol.">
        <title>A High-Quality Reference Genome for a Parasitic Bivalve with Doubly Uniparental Inheritance (Bivalvia: Unionida).</title>
        <authorList>
            <person name="Smith C.H."/>
        </authorList>
    </citation>
    <scope>NUCLEOTIDE SEQUENCE</scope>
    <source>
        <strain evidence="16">CHS0354</strain>
    </source>
</reference>
<keyword evidence="5" id="KW-1003">Cell membrane</keyword>
<feature type="domain" description="DNA methylase N-4/N-6" evidence="14">
    <location>
        <begin position="115"/>
        <end position="432"/>
    </location>
</feature>
<evidence type="ECO:0000256" key="12">
    <source>
        <dbReference type="ARBA" id="ARBA00023136"/>
    </source>
</evidence>
<evidence type="ECO:0000256" key="3">
    <source>
        <dbReference type="ARBA" id="ARBA00010442"/>
    </source>
</evidence>
<organism evidence="16 17">
    <name type="scientific">Potamilus streckersoni</name>
    <dbReference type="NCBI Taxonomy" id="2493646"/>
    <lineage>
        <taxon>Eukaryota</taxon>
        <taxon>Metazoa</taxon>
        <taxon>Spiralia</taxon>
        <taxon>Lophotrochozoa</taxon>
        <taxon>Mollusca</taxon>
        <taxon>Bivalvia</taxon>
        <taxon>Autobranchia</taxon>
        <taxon>Heteroconchia</taxon>
        <taxon>Palaeoheterodonta</taxon>
        <taxon>Unionida</taxon>
        <taxon>Unionoidea</taxon>
        <taxon>Unionidae</taxon>
        <taxon>Ambleminae</taxon>
        <taxon>Lampsilini</taxon>
        <taxon>Potamilus</taxon>
    </lineage>
</organism>
<keyword evidence="11 13" id="KW-1133">Transmembrane helix</keyword>
<keyword evidence="10" id="KW-0653">Protein transport</keyword>
<dbReference type="GO" id="GO:0032259">
    <property type="term" value="P:methylation"/>
    <property type="evidence" value="ECO:0007669"/>
    <property type="project" value="UniProtKB-KW"/>
</dbReference>
<feature type="domain" description="MotA/TolQ/ExbB proton channel" evidence="15">
    <location>
        <begin position="676"/>
        <end position="806"/>
    </location>
</feature>
<dbReference type="InterPro" id="IPR029063">
    <property type="entry name" value="SAM-dependent_MTases_sf"/>
</dbReference>
<dbReference type="InterPro" id="IPR050790">
    <property type="entry name" value="ExbB/TolQ_transport"/>
</dbReference>
<sequence length="820" mass="92907">MENINDLMPLSKDWNKERLTQLKNLFPDLFTNEGKLNIDELKKVVDPASVSETERYEFRWFGKSTAKRNAYTPSNATLMFDEARSVNPNESENLIIEGENLEVLKLLSDSYREQIKCIYIDPPYNTGKDFVYSDNYTQDKKAYWEENGVFKDGLKIDTNTENDGRYHSNWLNMMYSRLLIARQLLSEDGVIFISIDDNEVHNLRKLCDEVFGEENFVSDIIWHSKYTTSNDAKYVSRQHEHILLYAKQLDEFEIGLLDRTEEMDNAYKNPDNDPNGNWKATPLHAKSGSESNIYVIEFPNGKTWTPPKGRYPRYSKSRLMDIYNEGGLYFNKNGGIDKKTYLSEVKQGKTTGSVWSFNEVGSSHQANEQLADLFGKGMFDNPKPTNLIKTCLKIANGDDSLILDFFGGSGTTGQALMELNQEDEGNRKFILVQIPEATDKESEAYKAGYKKISDITIERNKRAIAKIIEEKKKQQPDLFTNGHKDEAINGLGFKVFKLVKSNFPRVEWAPDVEKTDEENIASLKKYIADKEAQLVTAFNRNELLTEILIKNGFQLNYKADKQEQFKKNEILLATDGIKETLICLDVTIEADTVEIIDMKQSVFNLVLFGSAFVVSVMFYFWMGTEPKVVGLFIERTVALRNAEGKGSIPQFVKEVKDDIEMGKISEAIDRCNRHQSSIAAVIRAGLEKHVNLMKRSDVTHDKRKSELQKAFEDATSIEMPMLEKNLVSISTIASISTMVGLLGTTFGMIRAFAALATGGAPDAVQLSLGISEALFNTAGGILASVLSIVIYNFFTSKIDKFNYTIEEAAYYIVETLSNIE</sequence>
<evidence type="ECO:0000256" key="5">
    <source>
        <dbReference type="ARBA" id="ARBA00022475"/>
    </source>
</evidence>
<keyword evidence="7" id="KW-0808">Transferase</keyword>
<proteinExistence type="inferred from homology"/>
<accession>A0AAE0W7X2</accession>
<reference evidence="16" key="2">
    <citation type="journal article" date="2021" name="Genome Biol. Evol.">
        <title>Developing a high-quality reference genome for a parasitic bivalve with doubly uniparental inheritance (Bivalvia: Unionida).</title>
        <authorList>
            <person name="Smith C.H."/>
        </authorList>
    </citation>
    <scope>NUCLEOTIDE SEQUENCE</scope>
    <source>
        <strain evidence="16">CHS0354</strain>
        <tissue evidence="16">Mantle</tissue>
    </source>
</reference>
<dbReference type="GO" id="GO:0003677">
    <property type="term" value="F:DNA binding"/>
    <property type="evidence" value="ECO:0007669"/>
    <property type="project" value="InterPro"/>
</dbReference>
<dbReference type="InterPro" id="IPR002898">
    <property type="entry name" value="MotA_ExbB_proton_chnl"/>
</dbReference>
<evidence type="ECO:0000256" key="9">
    <source>
        <dbReference type="ARBA" id="ARBA00022692"/>
    </source>
</evidence>
<feature type="transmembrane region" description="Helical" evidence="13">
    <location>
        <begin position="726"/>
        <end position="753"/>
    </location>
</feature>
<dbReference type="Gene3D" id="3.40.50.150">
    <property type="entry name" value="Vaccinia Virus protein VP39"/>
    <property type="match status" value="1"/>
</dbReference>
<evidence type="ECO:0000313" key="17">
    <source>
        <dbReference type="Proteomes" id="UP001195483"/>
    </source>
</evidence>
<dbReference type="Proteomes" id="UP001195483">
    <property type="component" value="Unassembled WGS sequence"/>
</dbReference>
<evidence type="ECO:0000256" key="13">
    <source>
        <dbReference type="SAM" id="Phobius"/>
    </source>
</evidence>
<keyword evidence="4" id="KW-0813">Transport</keyword>
<protein>
    <submittedName>
        <fullName evidence="16">Uncharacterized protein</fullName>
    </submittedName>
</protein>
<comment type="subcellular location">
    <subcellularLocation>
        <location evidence="1">Cell membrane</location>
        <topology evidence="1">Multi-pass membrane protein</topology>
    </subcellularLocation>
</comment>
<feature type="transmembrane region" description="Helical" evidence="13">
    <location>
        <begin position="773"/>
        <end position="794"/>
    </location>
</feature>
<dbReference type="PANTHER" id="PTHR30625:SF15">
    <property type="entry name" value="BIOPOLYMER TRANSPORT PROTEIN EXBB"/>
    <property type="match status" value="1"/>
</dbReference>
<keyword evidence="8" id="KW-0949">S-adenosyl-L-methionine</keyword>
<keyword evidence="9 13" id="KW-0812">Transmembrane</keyword>
<dbReference type="InterPro" id="IPR002052">
    <property type="entry name" value="DNA_methylase_N6_adenine_CS"/>
</dbReference>
<name>A0AAE0W7X2_9BIVA</name>
<keyword evidence="17" id="KW-1185">Reference proteome</keyword>
<evidence type="ECO:0000256" key="7">
    <source>
        <dbReference type="ARBA" id="ARBA00022679"/>
    </source>
</evidence>
<dbReference type="PANTHER" id="PTHR30625">
    <property type="entry name" value="PROTEIN TOLQ"/>
    <property type="match status" value="1"/>
</dbReference>
<dbReference type="InterPro" id="IPR002941">
    <property type="entry name" value="DNA_methylase_N4/N6"/>
</dbReference>
<dbReference type="InterPro" id="IPR002295">
    <property type="entry name" value="N4/N6-MTase_EcoPI_Mod-like"/>
</dbReference>
<evidence type="ECO:0000259" key="15">
    <source>
        <dbReference type="Pfam" id="PF01618"/>
    </source>
</evidence>
<dbReference type="AlphaFoldDB" id="A0AAE0W7X2"/>
<dbReference type="GO" id="GO:0017038">
    <property type="term" value="P:protein import"/>
    <property type="evidence" value="ECO:0007669"/>
    <property type="project" value="TreeGrafter"/>
</dbReference>
<evidence type="ECO:0000256" key="4">
    <source>
        <dbReference type="ARBA" id="ARBA00022448"/>
    </source>
</evidence>
<dbReference type="GO" id="GO:0005886">
    <property type="term" value="C:plasma membrane"/>
    <property type="evidence" value="ECO:0007669"/>
    <property type="project" value="UniProtKB-SubCell"/>
</dbReference>
<keyword evidence="6" id="KW-0489">Methyltransferase</keyword>
<comment type="caution">
    <text evidence="16">The sequence shown here is derived from an EMBL/GenBank/DDBJ whole genome shotgun (WGS) entry which is preliminary data.</text>
</comment>
<dbReference type="SUPFAM" id="SSF53335">
    <property type="entry name" value="S-adenosyl-L-methionine-dependent methyltransferases"/>
    <property type="match status" value="1"/>
</dbReference>
<reference evidence="16" key="3">
    <citation type="submission" date="2023-05" db="EMBL/GenBank/DDBJ databases">
        <authorList>
            <person name="Smith C.H."/>
        </authorList>
    </citation>
    <scope>NUCLEOTIDE SEQUENCE</scope>
    <source>
        <strain evidence="16">CHS0354</strain>
        <tissue evidence="16">Mantle</tissue>
    </source>
</reference>
<evidence type="ECO:0000256" key="1">
    <source>
        <dbReference type="ARBA" id="ARBA00004651"/>
    </source>
</evidence>
<feature type="transmembrane region" description="Helical" evidence="13">
    <location>
        <begin position="602"/>
        <end position="622"/>
    </location>
</feature>
<keyword evidence="12 13" id="KW-0472">Membrane</keyword>
<dbReference type="GO" id="GO:0008170">
    <property type="term" value="F:N-methyltransferase activity"/>
    <property type="evidence" value="ECO:0007669"/>
    <property type="project" value="InterPro"/>
</dbReference>
<evidence type="ECO:0000256" key="2">
    <source>
        <dbReference type="ARBA" id="ARBA00006594"/>
    </source>
</evidence>
<evidence type="ECO:0000256" key="11">
    <source>
        <dbReference type="ARBA" id="ARBA00022989"/>
    </source>
</evidence>
<dbReference type="PROSITE" id="PS00092">
    <property type="entry name" value="N6_MTASE"/>
    <property type="match status" value="1"/>
</dbReference>
<dbReference type="Pfam" id="PF01555">
    <property type="entry name" value="N6_N4_Mtase"/>
    <property type="match status" value="1"/>
</dbReference>
<evidence type="ECO:0000259" key="14">
    <source>
        <dbReference type="Pfam" id="PF01555"/>
    </source>
</evidence>
<dbReference type="Pfam" id="PF01618">
    <property type="entry name" value="MotA_ExbB"/>
    <property type="match status" value="1"/>
</dbReference>
<evidence type="ECO:0000313" key="16">
    <source>
        <dbReference type="EMBL" id="KAK3604771.1"/>
    </source>
</evidence>
<dbReference type="PRINTS" id="PR00506">
    <property type="entry name" value="D21N6MTFRASE"/>
</dbReference>